<evidence type="ECO:0000313" key="1">
    <source>
        <dbReference type="EMBL" id="MDM5454165.1"/>
    </source>
</evidence>
<name>A0AAW7IDF4_9BACI</name>
<reference evidence="1" key="1">
    <citation type="submission" date="2023-06" db="EMBL/GenBank/DDBJ databases">
        <title>Comparative genomics of Bacillaceae isolates and their secondary metabolite potential.</title>
        <authorList>
            <person name="Song L."/>
            <person name="Nielsen L.J."/>
            <person name="Mohite O."/>
            <person name="Xu X."/>
            <person name="Weber T."/>
            <person name="Kovacs A.T."/>
        </authorList>
    </citation>
    <scope>NUCLEOTIDE SEQUENCE</scope>
    <source>
        <strain evidence="1">D8_B_37</strain>
    </source>
</reference>
<comment type="caution">
    <text evidence="1">The sequence shown here is derived from an EMBL/GenBank/DDBJ whole genome shotgun (WGS) entry which is preliminary data.</text>
</comment>
<dbReference type="AlphaFoldDB" id="A0AAW7IDF4"/>
<protein>
    <submittedName>
        <fullName evidence="1">Uncharacterized protein</fullName>
    </submittedName>
</protein>
<organism evidence="1 2">
    <name type="scientific">Peribacillus simplex</name>
    <dbReference type="NCBI Taxonomy" id="1478"/>
    <lineage>
        <taxon>Bacteria</taxon>
        <taxon>Bacillati</taxon>
        <taxon>Bacillota</taxon>
        <taxon>Bacilli</taxon>
        <taxon>Bacillales</taxon>
        <taxon>Bacillaceae</taxon>
        <taxon>Peribacillus</taxon>
    </lineage>
</organism>
<gene>
    <name evidence="1" type="ORF">QUF89_18705</name>
</gene>
<dbReference type="EMBL" id="JAUCEY010000008">
    <property type="protein sequence ID" value="MDM5454165.1"/>
    <property type="molecule type" value="Genomic_DNA"/>
</dbReference>
<proteinExistence type="predicted"/>
<accession>A0AAW7IDF4</accession>
<dbReference type="Proteomes" id="UP001234602">
    <property type="component" value="Unassembled WGS sequence"/>
</dbReference>
<sequence length="42" mass="4839">MKNIFNIFTKASAIIERMAETGKVPLFLEKDYLRDVLSGSYK</sequence>
<evidence type="ECO:0000313" key="2">
    <source>
        <dbReference type="Proteomes" id="UP001234602"/>
    </source>
</evidence>